<comment type="caution">
    <text evidence="1">The sequence shown here is derived from an EMBL/GenBank/DDBJ whole genome shotgun (WGS) entry which is preliminary data.</text>
</comment>
<organism evidence="1 2">
    <name type="scientific">Knoellia koreensis</name>
    <dbReference type="NCBI Taxonomy" id="2730921"/>
    <lineage>
        <taxon>Bacteria</taxon>
        <taxon>Bacillati</taxon>
        <taxon>Actinomycetota</taxon>
        <taxon>Actinomycetes</taxon>
        <taxon>Micrococcales</taxon>
        <taxon>Intrasporangiaceae</taxon>
        <taxon>Knoellia</taxon>
    </lineage>
</organism>
<sequence>MSAAVVVAATALVAACSSGESRGPGSGEPAGGDPRARITFQLKAEPEEKAVYESLTAAYGKQGGGPVELVPLGRKDHLARLSTAFAAGTPPDVFLLNYREFSPFVLRGAIEPVGPVVEEAGVRLDDYYEEPRAAFTYDGALQCMPQNISSMVVYWNTELFAKAGVAPPTSDWTFDELVAAARALTRGGVKGLGIEPTITRMAPVIWGNGGRVVDDLESPTRLTLDEPAAREALQRMAGLAREVSPDKESQAAQGLLEQFMTGKLAMFMSSRVEVPALREQAGLSFDVAPMPGMKQPAAILHSDAYCIAKGSQNKAAAARFIAYAVGQQGSTITALGGRTVPSLTSVAESPAFLTTAKEPKSSQVFLDNIPNLQHTPVVPAWPEIEDVIETELTRTFLDGVPLDETLKAIRAQADPLLQQR</sequence>
<reference evidence="1 2" key="1">
    <citation type="submission" date="2020-04" db="EMBL/GenBank/DDBJ databases">
        <title>Knoellia sp. isolate from air conditioner.</title>
        <authorList>
            <person name="Chea S."/>
            <person name="Kim D.-U."/>
        </authorList>
    </citation>
    <scope>NUCLEOTIDE SEQUENCE [LARGE SCALE GENOMIC DNA]</scope>
    <source>
        <strain evidence="1 2">DB2414S</strain>
    </source>
</reference>
<evidence type="ECO:0000313" key="1">
    <source>
        <dbReference type="EMBL" id="NNM45409.1"/>
    </source>
</evidence>
<keyword evidence="2" id="KW-1185">Reference proteome</keyword>
<dbReference type="Pfam" id="PF13416">
    <property type="entry name" value="SBP_bac_8"/>
    <property type="match status" value="1"/>
</dbReference>
<dbReference type="SUPFAM" id="SSF53850">
    <property type="entry name" value="Periplasmic binding protein-like II"/>
    <property type="match status" value="1"/>
</dbReference>
<dbReference type="PANTHER" id="PTHR43649">
    <property type="entry name" value="ARABINOSE-BINDING PROTEIN-RELATED"/>
    <property type="match status" value="1"/>
</dbReference>
<dbReference type="PANTHER" id="PTHR43649:SF12">
    <property type="entry name" value="DIACETYLCHITOBIOSE BINDING PROTEIN DASA"/>
    <property type="match status" value="1"/>
</dbReference>
<dbReference type="Proteomes" id="UP000588586">
    <property type="component" value="Unassembled WGS sequence"/>
</dbReference>
<accession>A0A849HE63</accession>
<dbReference type="InterPro" id="IPR050490">
    <property type="entry name" value="Bact_solute-bd_prot1"/>
</dbReference>
<dbReference type="InterPro" id="IPR006059">
    <property type="entry name" value="SBP"/>
</dbReference>
<protein>
    <submittedName>
        <fullName evidence="1">Sugar ABC transporter substrate-binding protein</fullName>
    </submittedName>
</protein>
<proteinExistence type="predicted"/>
<dbReference type="Gene3D" id="3.40.190.10">
    <property type="entry name" value="Periplasmic binding protein-like II"/>
    <property type="match status" value="1"/>
</dbReference>
<evidence type="ECO:0000313" key="2">
    <source>
        <dbReference type="Proteomes" id="UP000588586"/>
    </source>
</evidence>
<dbReference type="CDD" id="cd13585">
    <property type="entry name" value="PBP2_TMBP_like"/>
    <property type="match status" value="1"/>
</dbReference>
<dbReference type="EMBL" id="JABEPQ010000001">
    <property type="protein sequence ID" value="NNM45409.1"/>
    <property type="molecule type" value="Genomic_DNA"/>
</dbReference>
<name>A0A849HE63_9MICO</name>
<gene>
    <name evidence="1" type="ORF">HJG52_05240</name>
</gene>
<dbReference type="AlphaFoldDB" id="A0A849HE63"/>